<dbReference type="GO" id="GO:0051539">
    <property type="term" value="F:4 iron, 4 sulfur cluster binding"/>
    <property type="evidence" value="ECO:0007669"/>
    <property type="project" value="UniProtKB-KW"/>
</dbReference>
<dbReference type="InterPro" id="IPR017964">
    <property type="entry name" value="DNA-dir_DNA_pol_B_CS"/>
</dbReference>
<dbReference type="InterPro" id="IPR043502">
    <property type="entry name" value="DNA/RNA_pol_sf"/>
</dbReference>
<evidence type="ECO:0000256" key="3">
    <source>
        <dbReference type="ARBA" id="ARBA00005755"/>
    </source>
</evidence>
<dbReference type="InterPro" id="IPR006134">
    <property type="entry name" value="DNA-dir_DNA_pol_B_multi_dom"/>
</dbReference>
<evidence type="ECO:0000256" key="10">
    <source>
        <dbReference type="ARBA" id="ARBA00022771"/>
    </source>
</evidence>
<dbReference type="SMART" id="SM00486">
    <property type="entry name" value="POLBc"/>
    <property type="match status" value="1"/>
</dbReference>
<comment type="caution">
    <text evidence="24">The sequence shown here is derived from an EMBL/GenBank/DDBJ whole genome shotgun (WGS) entry which is preliminary data.</text>
</comment>
<dbReference type="InterPro" id="IPR012337">
    <property type="entry name" value="RNaseH-like_sf"/>
</dbReference>
<dbReference type="GO" id="GO:0008270">
    <property type="term" value="F:zinc ion binding"/>
    <property type="evidence" value="ECO:0007669"/>
    <property type="project" value="UniProtKB-KW"/>
</dbReference>
<comment type="cofactor">
    <cofactor evidence="1 20">
        <name>[4Fe-4S] cluster</name>
        <dbReference type="ChEBI" id="CHEBI:49883"/>
    </cofactor>
</comment>
<evidence type="ECO:0000256" key="5">
    <source>
        <dbReference type="ARBA" id="ARBA00022679"/>
    </source>
</evidence>
<dbReference type="EC" id="2.7.7.7" evidence="20"/>
<dbReference type="SUPFAM" id="SSF56672">
    <property type="entry name" value="DNA/RNA polymerases"/>
    <property type="match status" value="1"/>
</dbReference>
<accession>A0A2V0PDU1</accession>
<dbReference type="AlphaFoldDB" id="A0A2V0PDU1"/>
<dbReference type="InterPro" id="IPR042087">
    <property type="entry name" value="DNA_pol_B_thumb"/>
</dbReference>
<keyword evidence="17 20" id="KW-0238">DNA-binding</keyword>
<evidence type="ECO:0000256" key="7">
    <source>
        <dbReference type="ARBA" id="ARBA00022705"/>
    </source>
</evidence>
<dbReference type="Proteomes" id="UP000247498">
    <property type="component" value="Unassembled WGS sequence"/>
</dbReference>
<keyword evidence="18 20" id="KW-0539">Nucleus</keyword>
<dbReference type="InParanoid" id="A0A2V0PDU1"/>
<dbReference type="Gene3D" id="3.30.342.10">
    <property type="entry name" value="DNA Polymerase, chain B, domain 1"/>
    <property type="match status" value="1"/>
</dbReference>
<dbReference type="GO" id="GO:0000166">
    <property type="term" value="F:nucleotide binding"/>
    <property type="evidence" value="ECO:0007669"/>
    <property type="project" value="InterPro"/>
</dbReference>
<evidence type="ECO:0000256" key="8">
    <source>
        <dbReference type="ARBA" id="ARBA00022722"/>
    </source>
</evidence>
<evidence type="ECO:0000256" key="19">
    <source>
        <dbReference type="ARBA" id="ARBA00049244"/>
    </source>
</evidence>
<dbReference type="InterPro" id="IPR050240">
    <property type="entry name" value="DNA_pol_type-B"/>
</dbReference>
<dbReference type="Pfam" id="PF14260">
    <property type="entry name" value="zf-C4pol"/>
    <property type="match status" value="1"/>
</dbReference>
<proteinExistence type="inferred from homology"/>
<dbReference type="InterPro" id="IPR023211">
    <property type="entry name" value="DNA_pol_palm_dom_sf"/>
</dbReference>
<evidence type="ECO:0000313" key="25">
    <source>
        <dbReference type="Proteomes" id="UP000247498"/>
    </source>
</evidence>
<dbReference type="PANTHER" id="PTHR10322">
    <property type="entry name" value="DNA POLYMERASE CATALYTIC SUBUNIT"/>
    <property type="match status" value="1"/>
</dbReference>
<keyword evidence="15 20" id="KW-0408">Iron</keyword>
<comment type="catalytic activity">
    <reaction evidence="19 20">
        <text>DNA(n) + a 2'-deoxyribonucleoside 5'-triphosphate = DNA(n+1) + diphosphate</text>
        <dbReference type="Rhea" id="RHEA:22508"/>
        <dbReference type="Rhea" id="RHEA-COMP:17339"/>
        <dbReference type="Rhea" id="RHEA-COMP:17340"/>
        <dbReference type="ChEBI" id="CHEBI:33019"/>
        <dbReference type="ChEBI" id="CHEBI:61560"/>
        <dbReference type="ChEBI" id="CHEBI:173112"/>
        <dbReference type="EC" id="2.7.7.7"/>
    </reaction>
</comment>
<keyword evidence="9 20" id="KW-0479">Metal-binding</keyword>
<keyword evidence="11" id="KW-0378">Hydrolase</keyword>
<name>A0A2V0PDU1_9CHLO</name>
<keyword evidence="12 20" id="KW-0862">Zinc</keyword>
<gene>
    <name evidence="24" type="ORF">Rsub_08939</name>
</gene>
<evidence type="ECO:0000256" key="15">
    <source>
        <dbReference type="ARBA" id="ARBA00023004"/>
    </source>
</evidence>
<evidence type="ECO:0000256" key="16">
    <source>
        <dbReference type="ARBA" id="ARBA00023014"/>
    </source>
</evidence>
<protein>
    <recommendedName>
        <fullName evidence="20">DNA polymerase</fullName>
        <ecNumber evidence="20">2.7.7.7</ecNumber>
    </recommendedName>
</protein>
<evidence type="ECO:0000256" key="13">
    <source>
        <dbReference type="ARBA" id="ARBA00022839"/>
    </source>
</evidence>
<dbReference type="FunFam" id="3.30.420.10:FF:000004">
    <property type="entry name" value="DNA polymerase"/>
    <property type="match status" value="1"/>
</dbReference>
<dbReference type="PANTHER" id="PTHR10322:SF23">
    <property type="entry name" value="DNA POLYMERASE DELTA CATALYTIC SUBUNIT"/>
    <property type="match status" value="1"/>
</dbReference>
<sequence length="913" mass="101072">MSNDLDDLIEEADDVFDDELPEAYMPDVDGGGDAAEPDLCEAGRNWLRPPPANLQPARDALVFQQLEVDYTVGRPRPDVWPTQAQQVPVVRMYGVNDAGNSVCVFVHGFEPYFYCECPQHWVPEHYEELLAALRKHPRLNEGRGKGGLGVPSVASVEPVMRADLWTYQGGQQRTYLKITVAMPNLVTAAKGALEDGSIRIGGDQGLRLQVYEANVLYALRFMVDTGMGGGSWVELPAGAWKKVPPEQIASLVTTVGADKPCVRNILTLGSCAAIPGAEVMSFDDERDLLRRWTSLVLETDPDVVIGYNIINFDLPYLFDRARALKVDAETHQWGRIRHSRVRMREAQFSSKAYGTHDYKDLTIEGRVQFDLLMALQRDHKLSSYSLNSVSAHFLGEQKEDVHHSAISELQNGNEETRRRLAVYCLKAAQLPPEQYERSPSGDCFVRRGVAKGLLPEILEELLGARKRAKADLKKETDPFKRAVLDGRQLALKVSANSVYGFTGATVGKMPCLAISATTTAYGRAMIEATRAWVQGEFCVAKGRPADCEVIYGDTDSVMVNFKVADVATAMALGQEAAALISAKFPPPVKLEFEKVYFPYLLMNKKRYAGLLWTNPEKWDKMDSKGIETVRRDNCGLVRQVVATCLDKILIERDEGAAVEYVKGVISDLLQNKVDMSLLVVTKALAQEAEDYKVRAAHVELAEKMRKRDPATAPTIGDRVPYVITKAAKGAKAYEKAEDPIYALEHNLPIDTQHYLDHHLAQPLMRIFEPVLKNPKELLSGAHTRTISVATPSSASGGIMRFAKVKLTCLACRAPLTTANGAGTKPGCSATPSSSLCSHCAHKEPEVYAKSLSAVNALEEQFGALWTQCQRCQGSLHQDVLCTSRDCPIFYRRKKVQKELTEAHATLGRFNDLW</sequence>
<dbReference type="FunFam" id="1.10.132.60:FF:000001">
    <property type="entry name" value="DNA polymerase"/>
    <property type="match status" value="1"/>
</dbReference>
<dbReference type="GO" id="GO:0003677">
    <property type="term" value="F:DNA binding"/>
    <property type="evidence" value="ECO:0007669"/>
    <property type="project" value="UniProtKB-KW"/>
</dbReference>
<evidence type="ECO:0000256" key="4">
    <source>
        <dbReference type="ARBA" id="ARBA00022485"/>
    </source>
</evidence>
<dbReference type="InterPro" id="IPR036397">
    <property type="entry name" value="RNaseH_sf"/>
</dbReference>
<dbReference type="Gene3D" id="3.30.420.10">
    <property type="entry name" value="Ribonuclease H-like superfamily/Ribonuclease H"/>
    <property type="match status" value="1"/>
</dbReference>
<feature type="domain" description="DNA-directed DNA polymerase family B multifunctional" evidence="21">
    <location>
        <begin position="432"/>
        <end position="770"/>
    </location>
</feature>
<evidence type="ECO:0000256" key="9">
    <source>
        <dbReference type="ARBA" id="ARBA00022723"/>
    </source>
</evidence>
<evidence type="ECO:0000259" key="21">
    <source>
        <dbReference type="Pfam" id="PF00136"/>
    </source>
</evidence>
<comment type="similarity">
    <text evidence="3 20">Belongs to the DNA polymerase type-B family.</text>
</comment>
<evidence type="ECO:0000313" key="24">
    <source>
        <dbReference type="EMBL" id="GBF96063.1"/>
    </source>
</evidence>
<dbReference type="InterPro" id="IPR006172">
    <property type="entry name" value="DNA-dir_DNA_pol_B"/>
</dbReference>
<dbReference type="Gene3D" id="3.90.1600.10">
    <property type="entry name" value="Palm domain of DNA polymerase"/>
    <property type="match status" value="1"/>
</dbReference>
<keyword evidence="7 20" id="KW-0235">DNA replication</keyword>
<dbReference type="InterPro" id="IPR025687">
    <property type="entry name" value="Znf-C4pol"/>
</dbReference>
<evidence type="ECO:0000256" key="20">
    <source>
        <dbReference type="RuleBase" id="RU000442"/>
    </source>
</evidence>
<evidence type="ECO:0000256" key="17">
    <source>
        <dbReference type="ARBA" id="ARBA00023125"/>
    </source>
</evidence>
<dbReference type="Pfam" id="PF00136">
    <property type="entry name" value="DNA_pol_B"/>
    <property type="match status" value="1"/>
</dbReference>
<evidence type="ECO:0000259" key="23">
    <source>
        <dbReference type="Pfam" id="PF14260"/>
    </source>
</evidence>
<dbReference type="Gene3D" id="1.10.287.690">
    <property type="entry name" value="Helix hairpin bin"/>
    <property type="match status" value="1"/>
</dbReference>
<dbReference type="GO" id="GO:0006287">
    <property type="term" value="P:base-excision repair, gap-filling"/>
    <property type="evidence" value="ECO:0007669"/>
    <property type="project" value="TreeGrafter"/>
</dbReference>
<dbReference type="GO" id="GO:0045004">
    <property type="term" value="P:DNA replication proofreading"/>
    <property type="evidence" value="ECO:0007669"/>
    <property type="project" value="TreeGrafter"/>
</dbReference>
<dbReference type="GO" id="GO:0043625">
    <property type="term" value="C:delta DNA polymerase complex"/>
    <property type="evidence" value="ECO:0007669"/>
    <property type="project" value="TreeGrafter"/>
</dbReference>
<dbReference type="STRING" id="307507.A0A2V0PDU1"/>
<keyword evidence="14 20" id="KW-0239">DNA-directed DNA polymerase</keyword>
<feature type="domain" description="DNA-directed DNA polymerase family B exonuclease" evidence="22">
    <location>
        <begin position="247"/>
        <end position="389"/>
    </location>
</feature>
<dbReference type="OrthoDB" id="2414538at2759"/>
<keyword evidence="5 20" id="KW-0808">Transferase</keyword>
<dbReference type="FunFam" id="1.10.287.690:FF:000001">
    <property type="entry name" value="DNA polymerase"/>
    <property type="match status" value="1"/>
</dbReference>
<dbReference type="Pfam" id="PF03104">
    <property type="entry name" value="DNA_pol_B_exo1"/>
    <property type="match status" value="1"/>
</dbReference>
<comment type="subcellular location">
    <subcellularLocation>
        <location evidence="2 20">Nucleus</location>
    </subcellularLocation>
</comment>
<organism evidence="24 25">
    <name type="scientific">Raphidocelis subcapitata</name>
    <dbReference type="NCBI Taxonomy" id="307507"/>
    <lineage>
        <taxon>Eukaryota</taxon>
        <taxon>Viridiplantae</taxon>
        <taxon>Chlorophyta</taxon>
        <taxon>core chlorophytes</taxon>
        <taxon>Chlorophyceae</taxon>
        <taxon>CS clade</taxon>
        <taxon>Sphaeropleales</taxon>
        <taxon>Selenastraceae</taxon>
        <taxon>Raphidocelis</taxon>
    </lineage>
</organism>
<keyword evidence="8" id="KW-0540">Nuclease</keyword>
<dbReference type="SUPFAM" id="SSF53098">
    <property type="entry name" value="Ribonuclease H-like"/>
    <property type="match status" value="1"/>
</dbReference>
<reference evidence="24 25" key="1">
    <citation type="journal article" date="2018" name="Sci. Rep.">
        <title>Raphidocelis subcapitata (=Pseudokirchneriella subcapitata) provides an insight into genome evolution and environmental adaptations in the Sphaeropleales.</title>
        <authorList>
            <person name="Suzuki S."/>
            <person name="Yamaguchi H."/>
            <person name="Nakajima N."/>
            <person name="Kawachi M."/>
        </authorList>
    </citation>
    <scope>NUCLEOTIDE SEQUENCE [LARGE SCALE GENOMIC DNA]</scope>
    <source>
        <strain evidence="24 25">NIES-35</strain>
    </source>
</reference>
<keyword evidence="16 20" id="KW-0411">Iron-sulfur</keyword>
<dbReference type="GO" id="GO:0006297">
    <property type="term" value="P:nucleotide-excision repair, DNA gap filling"/>
    <property type="evidence" value="ECO:0007669"/>
    <property type="project" value="TreeGrafter"/>
</dbReference>
<evidence type="ECO:0000256" key="12">
    <source>
        <dbReference type="ARBA" id="ARBA00022833"/>
    </source>
</evidence>
<evidence type="ECO:0000256" key="11">
    <source>
        <dbReference type="ARBA" id="ARBA00022801"/>
    </source>
</evidence>
<evidence type="ECO:0000256" key="1">
    <source>
        <dbReference type="ARBA" id="ARBA00001966"/>
    </source>
</evidence>
<evidence type="ECO:0000256" key="6">
    <source>
        <dbReference type="ARBA" id="ARBA00022695"/>
    </source>
</evidence>
<dbReference type="PROSITE" id="PS00116">
    <property type="entry name" value="DNA_POLYMERASE_B"/>
    <property type="match status" value="1"/>
</dbReference>
<keyword evidence="25" id="KW-1185">Reference proteome</keyword>
<dbReference type="EMBL" id="BDRX01000074">
    <property type="protein sequence ID" value="GBF96063.1"/>
    <property type="molecule type" value="Genomic_DNA"/>
</dbReference>
<keyword evidence="6 20" id="KW-0548">Nucleotidyltransferase</keyword>
<evidence type="ECO:0000256" key="14">
    <source>
        <dbReference type="ARBA" id="ARBA00022932"/>
    </source>
</evidence>
<evidence type="ECO:0000256" key="18">
    <source>
        <dbReference type="ARBA" id="ARBA00023242"/>
    </source>
</evidence>
<dbReference type="FunCoup" id="A0A2V0PDU1">
    <property type="interactions" value="1757"/>
</dbReference>
<keyword evidence="4 20" id="KW-0004">4Fe-4S</keyword>
<keyword evidence="13" id="KW-0269">Exonuclease</keyword>
<dbReference type="Gene3D" id="1.10.132.60">
    <property type="entry name" value="DNA polymerase family B, C-terminal domain"/>
    <property type="match status" value="1"/>
</dbReference>
<feature type="domain" description="C4-type zinc-finger of DNA polymerase delta" evidence="23">
    <location>
        <begin position="808"/>
        <end position="892"/>
    </location>
</feature>
<evidence type="ECO:0000256" key="2">
    <source>
        <dbReference type="ARBA" id="ARBA00004123"/>
    </source>
</evidence>
<dbReference type="InterPro" id="IPR006133">
    <property type="entry name" value="DNA-dir_DNA_pol_B_exonuc"/>
</dbReference>
<dbReference type="GO" id="GO:0008296">
    <property type="term" value="F:3'-5'-DNA exonuclease activity"/>
    <property type="evidence" value="ECO:0007669"/>
    <property type="project" value="TreeGrafter"/>
</dbReference>
<dbReference type="GO" id="GO:0003887">
    <property type="term" value="F:DNA-directed DNA polymerase activity"/>
    <property type="evidence" value="ECO:0007669"/>
    <property type="project" value="UniProtKB-KW"/>
</dbReference>
<keyword evidence="10 20" id="KW-0863">Zinc-finger</keyword>
<evidence type="ECO:0000259" key="22">
    <source>
        <dbReference type="Pfam" id="PF03104"/>
    </source>
</evidence>